<sequence>MFTLCSRSGSSVTQCVFCVSADVKGPPAHHFSCGQSPYTKVAAWERRLCVLTDSQLILLPKDDEAAGELQEPPAESSRARSLRRTVSVPSEGPFPEFQTEGAMVPGESCPKQGTLLHLSSD</sequence>
<name>A0A8C7Y021_9TELE</name>
<dbReference type="GeneTree" id="ENSGT00940000157702"/>
<reference evidence="2" key="2">
    <citation type="submission" date="2025-09" db="UniProtKB">
        <authorList>
            <consortium name="Ensembl"/>
        </authorList>
    </citation>
    <scope>IDENTIFICATION</scope>
</reference>
<evidence type="ECO:0000256" key="1">
    <source>
        <dbReference type="SAM" id="MobiDB-lite"/>
    </source>
</evidence>
<dbReference type="Proteomes" id="UP000694383">
    <property type="component" value="Unplaced"/>
</dbReference>
<protein>
    <submittedName>
        <fullName evidence="2">Uncharacterized protein</fullName>
    </submittedName>
</protein>
<dbReference type="AlphaFoldDB" id="A0A8C7Y021"/>
<reference evidence="2" key="1">
    <citation type="submission" date="2025-08" db="UniProtKB">
        <authorList>
            <consortium name="Ensembl"/>
        </authorList>
    </citation>
    <scope>IDENTIFICATION</scope>
</reference>
<evidence type="ECO:0000313" key="3">
    <source>
        <dbReference type="Proteomes" id="UP000694383"/>
    </source>
</evidence>
<dbReference type="Ensembl" id="ENSOSIT00000021381.1">
    <property type="protein sequence ID" value="ENSOSIP00000020246.1"/>
    <property type="gene ID" value="ENSOSIG00000010839.1"/>
</dbReference>
<proteinExistence type="predicted"/>
<keyword evidence="3" id="KW-1185">Reference proteome</keyword>
<evidence type="ECO:0000313" key="2">
    <source>
        <dbReference type="Ensembl" id="ENSOSIP00000020246.1"/>
    </source>
</evidence>
<organism evidence="2 3">
    <name type="scientific">Oryzias sinensis</name>
    <name type="common">Chinese medaka</name>
    <dbReference type="NCBI Taxonomy" id="183150"/>
    <lineage>
        <taxon>Eukaryota</taxon>
        <taxon>Metazoa</taxon>
        <taxon>Chordata</taxon>
        <taxon>Craniata</taxon>
        <taxon>Vertebrata</taxon>
        <taxon>Euteleostomi</taxon>
        <taxon>Actinopterygii</taxon>
        <taxon>Neopterygii</taxon>
        <taxon>Teleostei</taxon>
        <taxon>Neoteleostei</taxon>
        <taxon>Acanthomorphata</taxon>
        <taxon>Ovalentaria</taxon>
        <taxon>Atherinomorphae</taxon>
        <taxon>Beloniformes</taxon>
        <taxon>Adrianichthyidae</taxon>
        <taxon>Oryziinae</taxon>
        <taxon>Oryzias</taxon>
    </lineage>
</organism>
<accession>A0A8C7Y021</accession>
<feature type="region of interest" description="Disordered" evidence="1">
    <location>
        <begin position="63"/>
        <end position="121"/>
    </location>
</feature>